<feature type="region of interest" description="Disordered" evidence="3">
    <location>
        <begin position="181"/>
        <end position="215"/>
    </location>
</feature>
<dbReference type="CDD" id="cd06558">
    <property type="entry name" value="crotonase-like"/>
    <property type="match status" value="1"/>
</dbReference>
<dbReference type="PROSITE" id="PS50013">
    <property type="entry name" value="CHROMO_2"/>
    <property type="match status" value="1"/>
</dbReference>
<feature type="domain" description="Chromo" evidence="4">
    <location>
        <begin position="8"/>
        <end position="68"/>
    </location>
</feature>
<comment type="subcellular location">
    <subcellularLocation>
        <location evidence="1">Nucleus</location>
    </subcellularLocation>
</comment>
<evidence type="ECO:0000256" key="1">
    <source>
        <dbReference type="ARBA" id="ARBA00004123"/>
    </source>
</evidence>
<feature type="compositionally biased region" description="Basic and acidic residues" evidence="3">
    <location>
        <begin position="62"/>
        <end position="77"/>
    </location>
</feature>
<evidence type="ECO:0000313" key="6">
    <source>
        <dbReference type="RefSeq" id="XP_006825184.1"/>
    </source>
</evidence>
<dbReference type="Pfam" id="PF00385">
    <property type="entry name" value="Chromo"/>
    <property type="match status" value="1"/>
</dbReference>
<dbReference type="PROSITE" id="PS00598">
    <property type="entry name" value="CHROMO_1"/>
    <property type="match status" value="1"/>
</dbReference>
<dbReference type="InterPro" id="IPR017984">
    <property type="entry name" value="Chromo_dom_subgr"/>
</dbReference>
<evidence type="ECO:0000313" key="5">
    <source>
        <dbReference type="Proteomes" id="UP000694865"/>
    </source>
</evidence>
<dbReference type="CDD" id="cd18634">
    <property type="entry name" value="CD_CDY"/>
    <property type="match status" value="1"/>
</dbReference>
<dbReference type="Gene3D" id="1.10.12.10">
    <property type="entry name" value="Lyase 2-enoyl-coa Hydratase, Chain A, domain 2"/>
    <property type="match status" value="1"/>
</dbReference>
<feature type="region of interest" description="Disordered" evidence="3">
    <location>
        <begin position="62"/>
        <end position="123"/>
    </location>
</feature>
<feature type="region of interest" description="Disordered" evidence="3">
    <location>
        <begin position="239"/>
        <end position="275"/>
    </location>
</feature>
<dbReference type="InterPro" id="IPR000953">
    <property type="entry name" value="Chromo/chromo_shadow_dom"/>
</dbReference>
<feature type="compositionally biased region" description="Basic and acidic residues" evidence="3">
    <location>
        <begin position="206"/>
        <end position="215"/>
    </location>
</feature>
<dbReference type="InterPro" id="IPR023780">
    <property type="entry name" value="Chromo_domain"/>
</dbReference>
<proteinExistence type="predicted"/>
<dbReference type="Proteomes" id="UP000694865">
    <property type="component" value="Unplaced"/>
</dbReference>
<dbReference type="SMART" id="SM00298">
    <property type="entry name" value="CHROMO"/>
    <property type="match status" value="1"/>
</dbReference>
<feature type="compositionally biased region" description="Basic residues" evidence="3">
    <location>
        <begin position="194"/>
        <end position="204"/>
    </location>
</feature>
<accession>A0ABM0MYU3</accession>
<dbReference type="GeneID" id="100370742"/>
<dbReference type="InterPro" id="IPR023779">
    <property type="entry name" value="Chromodomain_CS"/>
</dbReference>
<evidence type="ECO:0000256" key="3">
    <source>
        <dbReference type="SAM" id="MobiDB-lite"/>
    </source>
</evidence>
<organism evidence="5 6">
    <name type="scientific">Saccoglossus kowalevskii</name>
    <name type="common">Acorn worm</name>
    <dbReference type="NCBI Taxonomy" id="10224"/>
    <lineage>
        <taxon>Eukaryota</taxon>
        <taxon>Metazoa</taxon>
        <taxon>Hemichordata</taxon>
        <taxon>Enteropneusta</taxon>
        <taxon>Harrimaniidae</taxon>
        <taxon>Saccoglossus</taxon>
    </lineage>
</organism>
<protein>
    <submittedName>
        <fullName evidence="6">Chromodomain Y-like protein 2-like</fullName>
    </submittedName>
</protein>
<dbReference type="InterPro" id="IPR051053">
    <property type="entry name" value="ECH/Chromodomain_protein"/>
</dbReference>
<evidence type="ECO:0000256" key="2">
    <source>
        <dbReference type="ARBA" id="ARBA00023242"/>
    </source>
</evidence>
<dbReference type="SUPFAM" id="SSF52096">
    <property type="entry name" value="ClpP/crotonase"/>
    <property type="match status" value="1"/>
</dbReference>
<dbReference type="InterPro" id="IPR016197">
    <property type="entry name" value="Chromo-like_dom_sf"/>
</dbReference>
<feature type="compositionally biased region" description="Polar residues" evidence="3">
    <location>
        <begin position="182"/>
        <end position="191"/>
    </location>
</feature>
<dbReference type="PANTHER" id="PTHR43684:SF11">
    <property type="entry name" value="CHROMO DOMAIN-CONTAINING PROTEIN"/>
    <property type="match status" value="1"/>
</dbReference>
<keyword evidence="5" id="KW-1185">Reference proteome</keyword>
<dbReference type="SUPFAM" id="SSF54160">
    <property type="entry name" value="Chromo domain-like"/>
    <property type="match status" value="1"/>
</dbReference>
<evidence type="ECO:0000259" key="4">
    <source>
        <dbReference type="PROSITE" id="PS50013"/>
    </source>
</evidence>
<dbReference type="InterPro" id="IPR014748">
    <property type="entry name" value="Enoyl-CoA_hydra_C"/>
</dbReference>
<dbReference type="Gene3D" id="3.90.226.10">
    <property type="entry name" value="2-enoyl-CoA Hydratase, Chain A, domain 1"/>
    <property type="match status" value="1"/>
</dbReference>
<sequence>MAASPEVYEVEKILARRESQKGKIEYLVRWKNYTSDDDSWEPLSNLGACIVFIEEFNKRMQHENTNTDKKNTDDKKTNKSSRKPTVIKKPKIKKKKLPNKLEKSSKHSKSQKSDVKLKHKNETVRHIFPKKKKTKADTVVLISPAMLPSDSSLSDFDLSSLSSDDEGVRYRLADTMYLETPSPDSNGVVTFNNKSKHKKRKQGNNKKTESPKFNGKEKDCTVLLSSCNNGMECNNAASYNDTGSPARSKGPSIMTPLSKQKPESQAASGLHSPSKLGYYGNSPLTSYKSLLGSTPKKHLPERTFKRKLSEICDDDSKPLERRLSVRQSESVYKYKEIVVKKASGYTQIWLFTNTTVKNAINPQVCKEIINALCNATYDDSRVVMISGSGSVFCSGIDLNYLADRPIEQKKKTAREMTDALRELIYTIIKFPKLLVAAVNGPAVGLGASILPLCDIVYASDKAFFHTPYARLAQTPEGCSSYTFPLIMGPAMANEMLLGCKKLTAIEACQKGLVSQVFWPTSFMQEVIPRLQNLAAVSVKGLQVSKALIRSHSNAKLEYTNESECQALQERWGSTECYKAIKSFVADENEILVYDVFYIALLCVKWFSCET</sequence>
<dbReference type="PRINTS" id="PR00504">
    <property type="entry name" value="CHROMODOMAIN"/>
</dbReference>
<dbReference type="RefSeq" id="XP_006825184.1">
    <property type="nucleotide sequence ID" value="XM_006825121.1"/>
</dbReference>
<dbReference type="InterPro" id="IPR001753">
    <property type="entry name" value="Enoyl-CoA_hydra/iso"/>
</dbReference>
<feature type="compositionally biased region" description="Polar residues" evidence="3">
    <location>
        <begin position="255"/>
        <end position="267"/>
    </location>
</feature>
<dbReference type="PANTHER" id="PTHR43684">
    <property type="match status" value="1"/>
</dbReference>
<dbReference type="InterPro" id="IPR029045">
    <property type="entry name" value="ClpP/crotonase-like_dom_sf"/>
</dbReference>
<dbReference type="Pfam" id="PF00378">
    <property type="entry name" value="ECH_1"/>
    <property type="match status" value="1"/>
</dbReference>
<feature type="compositionally biased region" description="Basic residues" evidence="3">
    <location>
        <begin position="78"/>
        <end position="98"/>
    </location>
</feature>
<keyword evidence="2" id="KW-0539">Nucleus</keyword>
<name>A0ABM0MYU3_SACKO</name>
<gene>
    <name evidence="6" type="primary">LOC100370742</name>
</gene>
<reference evidence="6" key="1">
    <citation type="submission" date="2025-08" db="UniProtKB">
        <authorList>
            <consortium name="RefSeq"/>
        </authorList>
    </citation>
    <scope>IDENTIFICATION</scope>
    <source>
        <tissue evidence="6">Testes</tissue>
    </source>
</reference>
<dbReference type="Gene3D" id="2.40.50.40">
    <property type="match status" value="1"/>
</dbReference>
<feature type="compositionally biased region" description="Basic and acidic residues" evidence="3">
    <location>
        <begin position="99"/>
        <end position="123"/>
    </location>
</feature>